<dbReference type="PANTHER" id="PTHR21039:SF0">
    <property type="entry name" value="HISTIDINOL-PHOSPHATASE"/>
    <property type="match status" value="1"/>
</dbReference>
<dbReference type="InterPro" id="IPR016195">
    <property type="entry name" value="Pol/histidinol_Pase-like"/>
</dbReference>
<dbReference type="EMBL" id="CH445347">
    <property type="protein sequence ID" value="EAT79972.2"/>
    <property type="molecule type" value="Genomic_DNA"/>
</dbReference>
<evidence type="ECO:0000313" key="11">
    <source>
        <dbReference type="Proteomes" id="UP000001055"/>
    </source>
</evidence>
<evidence type="ECO:0000256" key="4">
    <source>
        <dbReference type="ARBA" id="ARBA00022605"/>
    </source>
</evidence>
<keyword evidence="5 8" id="KW-0378">Hydrolase</keyword>
<dbReference type="InterPro" id="IPR010140">
    <property type="entry name" value="Histidinol_P_phosphatase_HisJ"/>
</dbReference>
<evidence type="ECO:0000259" key="9">
    <source>
        <dbReference type="Pfam" id="PF02811"/>
    </source>
</evidence>
<dbReference type="HOGENOM" id="CLU_054611_0_1_1"/>
<comment type="pathway">
    <text evidence="1 8">Amino-acid biosynthesis; L-histidine biosynthesis; L-histidine from 5-phospho-alpha-D-ribose 1-diphosphate: step 8/9.</text>
</comment>
<dbReference type="SUPFAM" id="SSF89550">
    <property type="entry name" value="PHP domain-like"/>
    <property type="match status" value="1"/>
</dbReference>
<dbReference type="STRING" id="321614.Q0U6E0"/>
<sequence>MPYSHHSHSGQFCGHAKDTLEEVVQAAIAKGFHSFALTEHIPRPYEDFYPEEVSLPCRLACINSHTEESLVKLFDDFYAEAQRLRVVYAGKIQILIGFESEYIRPSTLQIVQGLLDKYTFDFFMGSLHHTHTIPIDFDRAMYEQARAKAGGTDEKLFEDYFDSQYEMLRALQPPVIGHFDLIRLLSDHRDADFKNMNRVWDKVRRNLDFVASYGGRLELNSSGLRKGLAEPFVTPLVQLAAEVRVIDCTSQMFLQMGGSFVMSDDSHGIEQIGTNYSRLLAFIQKAGIKEIHYIDPRGARNDARFPSAGFTSIATSKLAASPFWEDKQ</sequence>
<dbReference type="eggNOG" id="ENOG502RXUQ">
    <property type="taxonomic scope" value="Eukaryota"/>
</dbReference>
<dbReference type="UniPathway" id="UPA00031">
    <property type="reaction ID" value="UER00013"/>
</dbReference>
<accession>Q0U6E0</accession>
<dbReference type="InParanoid" id="Q0U6E0"/>
<dbReference type="KEGG" id="pno:SNOG_12674"/>
<comment type="catalytic activity">
    <reaction evidence="7 8">
        <text>L-histidinol phosphate + H2O = L-histidinol + phosphate</text>
        <dbReference type="Rhea" id="RHEA:14465"/>
        <dbReference type="ChEBI" id="CHEBI:15377"/>
        <dbReference type="ChEBI" id="CHEBI:43474"/>
        <dbReference type="ChEBI" id="CHEBI:57699"/>
        <dbReference type="ChEBI" id="CHEBI:57980"/>
        <dbReference type="EC" id="3.1.3.15"/>
    </reaction>
</comment>
<dbReference type="FunFam" id="3.20.20.140:FF:000059">
    <property type="entry name" value="Histidinol-phosphatase"/>
    <property type="match status" value="1"/>
</dbReference>
<evidence type="ECO:0000256" key="3">
    <source>
        <dbReference type="ARBA" id="ARBA00013085"/>
    </source>
</evidence>
<keyword evidence="4 8" id="KW-0028">Amino-acid biosynthesis</keyword>
<organism evidence="10 11">
    <name type="scientific">Phaeosphaeria nodorum (strain SN15 / ATCC MYA-4574 / FGSC 10173)</name>
    <name type="common">Glume blotch fungus</name>
    <name type="synonym">Parastagonospora nodorum</name>
    <dbReference type="NCBI Taxonomy" id="321614"/>
    <lineage>
        <taxon>Eukaryota</taxon>
        <taxon>Fungi</taxon>
        <taxon>Dikarya</taxon>
        <taxon>Ascomycota</taxon>
        <taxon>Pezizomycotina</taxon>
        <taxon>Dothideomycetes</taxon>
        <taxon>Pleosporomycetidae</taxon>
        <taxon>Pleosporales</taxon>
        <taxon>Pleosporineae</taxon>
        <taxon>Phaeosphaeriaceae</taxon>
        <taxon>Parastagonospora</taxon>
    </lineage>
</organism>
<comment type="similarity">
    <text evidence="2 8">Belongs to the PHP hydrolase family. HisK subfamily.</text>
</comment>
<dbReference type="Proteomes" id="UP000001055">
    <property type="component" value="Unassembled WGS sequence"/>
</dbReference>
<dbReference type="VEuPathDB" id="FungiDB:JI435_126740"/>
<keyword evidence="6 8" id="KW-0368">Histidine biosynthesis</keyword>
<name>Q0U6E0_PHANO</name>
<dbReference type="Pfam" id="PF02811">
    <property type="entry name" value="PHP"/>
    <property type="match status" value="1"/>
</dbReference>
<evidence type="ECO:0000256" key="2">
    <source>
        <dbReference type="ARBA" id="ARBA00009152"/>
    </source>
</evidence>
<dbReference type="AlphaFoldDB" id="Q0U6E0"/>
<feature type="domain" description="PHP" evidence="9">
    <location>
        <begin position="5"/>
        <end position="222"/>
    </location>
</feature>
<dbReference type="Gene3D" id="3.20.20.140">
    <property type="entry name" value="Metal-dependent hydrolases"/>
    <property type="match status" value="1"/>
</dbReference>
<dbReference type="CDD" id="cd12110">
    <property type="entry name" value="PHP_HisPPase_Hisj_like"/>
    <property type="match status" value="1"/>
</dbReference>
<dbReference type="EC" id="3.1.3.15" evidence="3 8"/>
<evidence type="ECO:0000256" key="6">
    <source>
        <dbReference type="ARBA" id="ARBA00023102"/>
    </source>
</evidence>
<dbReference type="FunCoup" id="Q0U6E0">
    <property type="interactions" value="106"/>
</dbReference>
<protein>
    <recommendedName>
        <fullName evidence="3 8">Histidinol-phosphatase</fullName>
        <shortName evidence="8">HolPase</shortName>
        <ecNumber evidence="3 8">3.1.3.15</ecNumber>
    </recommendedName>
</protein>
<evidence type="ECO:0000256" key="8">
    <source>
        <dbReference type="RuleBase" id="RU366003"/>
    </source>
</evidence>
<evidence type="ECO:0000313" key="10">
    <source>
        <dbReference type="EMBL" id="EAT79972.2"/>
    </source>
</evidence>
<dbReference type="GO" id="GO:0000105">
    <property type="term" value="P:L-histidine biosynthetic process"/>
    <property type="evidence" value="ECO:0000318"/>
    <property type="project" value="GO_Central"/>
</dbReference>
<evidence type="ECO:0000256" key="5">
    <source>
        <dbReference type="ARBA" id="ARBA00022801"/>
    </source>
</evidence>
<dbReference type="GeneID" id="5979806"/>
<gene>
    <name evidence="10" type="ORF">SNOG_12674</name>
</gene>
<dbReference type="PANTHER" id="PTHR21039">
    <property type="entry name" value="HISTIDINOL PHOSPHATASE-RELATED"/>
    <property type="match status" value="1"/>
</dbReference>
<evidence type="ECO:0000256" key="1">
    <source>
        <dbReference type="ARBA" id="ARBA00004970"/>
    </source>
</evidence>
<evidence type="ECO:0000256" key="7">
    <source>
        <dbReference type="ARBA" id="ARBA00049158"/>
    </source>
</evidence>
<reference evidence="11" key="1">
    <citation type="journal article" date="2007" name="Plant Cell">
        <title>Dothideomycete-plant interactions illuminated by genome sequencing and EST analysis of the wheat pathogen Stagonospora nodorum.</title>
        <authorList>
            <person name="Hane J.K."/>
            <person name="Lowe R.G."/>
            <person name="Solomon P.S."/>
            <person name="Tan K.C."/>
            <person name="Schoch C.L."/>
            <person name="Spatafora J.W."/>
            <person name="Crous P.W."/>
            <person name="Kodira C."/>
            <person name="Birren B.W."/>
            <person name="Galagan J.E."/>
            <person name="Torriani S.F."/>
            <person name="McDonald B.A."/>
            <person name="Oliver R.P."/>
        </authorList>
    </citation>
    <scope>NUCLEOTIDE SEQUENCE [LARGE SCALE GENOMIC DNA]</scope>
    <source>
        <strain evidence="11">SN15 / ATCC MYA-4574 / FGSC 10173</strain>
    </source>
</reference>
<dbReference type="NCBIfam" id="TIGR01856">
    <property type="entry name" value="hisJ_fam"/>
    <property type="match status" value="1"/>
</dbReference>
<dbReference type="RefSeq" id="XP_001802895.1">
    <property type="nucleotide sequence ID" value="XM_001802843.1"/>
</dbReference>
<proteinExistence type="inferred from homology"/>
<dbReference type="GO" id="GO:0004401">
    <property type="term" value="F:histidinol-phosphatase activity"/>
    <property type="evidence" value="ECO:0000318"/>
    <property type="project" value="GO_Central"/>
</dbReference>
<dbReference type="InterPro" id="IPR004013">
    <property type="entry name" value="PHP_dom"/>
</dbReference>